<comment type="caution">
    <text evidence="7">The sequence shown here is derived from an EMBL/GenBank/DDBJ whole genome shotgun (WGS) entry which is preliminary data.</text>
</comment>
<dbReference type="Gene3D" id="2.60.40.10">
    <property type="entry name" value="Immunoglobulins"/>
    <property type="match status" value="2"/>
</dbReference>
<keyword evidence="8" id="KW-1185">Reference proteome</keyword>
<gene>
    <name evidence="7" type="ORF">EAF07_00130</name>
</gene>
<evidence type="ECO:0000256" key="3">
    <source>
        <dbReference type="ARBA" id="ARBA00023295"/>
    </source>
</evidence>
<feature type="domain" description="Glycoside hydrolase family 2 immunoglobulin-like beta-sandwich" evidence="4">
    <location>
        <begin position="195"/>
        <end position="266"/>
    </location>
</feature>
<dbReference type="GO" id="GO:0004553">
    <property type="term" value="F:hydrolase activity, hydrolyzing O-glycosyl compounds"/>
    <property type="evidence" value="ECO:0007669"/>
    <property type="project" value="InterPro"/>
</dbReference>
<evidence type="ECO:0000256" key="2">
    <source>
        <dbReference type="ARBA" id="ARBA00022801"/>
    </source>
</evidence>
<dbReference type="Pfam" id="PF02836">
    <property type="entry name" value="Glyco_hydro_2_C"/>
    <property type="match status" value="1"/>
</dbReference>
<dbReference type="InterPro" id="IPR008979">
    <property type="entry name" value="Galactose-bd-like_sf"/>
</dbReference>
<dbReference type="InterPro" id="IPR006103">
    <property type="entry name" value="Glyco_hydro_2_cat"/>
</dbReference>
<dbReference type="GO" id="GO:0005975">
    <property type="term" value="P:carbohydrate metabolic process"/>
    <property type="evidence" value="ECO:0007669"/>
    <property type="project" value="InterPro"/>
</dbReference>
<evidence type="ECO:0000259" key="4">
    <source>
        <dbReference type="Pfam" id="PF00703"/>
    </source>
</evidence>
<dbReference type="PRINTS" id="PR00132">
    <property type="entry name" value="GLHYDRLASE2"/>
</dbReference>
<dbReference type="AlphaFoldDB" id="A0A3L9DZ39"/>
<proteinExistence type="inferred from homology"/>
<dbReference type="InterPro" id="IPR017853">
    <property type="entry name" value="GH"/>
</dbReference>
<keyword evidence="3" id="KW-0326">Glycosidase</keyword>
<name>A0A3L9DZ39_9STRE</name>
<evidence type="ECO:0000256" key="1">
    <source>
        <dbReference type="ARBA" id="ARBA00007401"/>
    </source>
</evidence>
<dbReference type="PANTHER" id="PTHR42732">
    <property type="entry name" value="BETA-GALACTOSIDASE"/>
    <property type="match status" value="1"/>
</dbReference>
<comment type="similarity">
    <text evidence="1">Belongs to the glycosyl hydrolase 2 family.</text>
</comment>
<dbReference type="Proteomes" id="UP000279194">
    <property type="component" value="Unassembled WGS sequence"/>
</dbReference>
<dbReference type="PANTHER" id="PTHR42732:SF1">
    <property type="entry name" value="BETA-MANNOSIDASE"/>
    <property type="match status" value="1"/>
</dbReference>
<dbReference type="SUPFAM" id="SSF51445">
    <property type="entry name" value="(Trans)glycosidases"/>
    <property type="match status" value="1"/>
</dbReference>
<dbReference type="InterPro" id="IPR006101">
    <property type="entry name" value="Glyco_hydro_2"/>
</dbReference>
<dbReference type="InterPro" id="IPR036156">
    <property type="entry name" value="Beta-gal/glucu_dom_sf"/>
</dbReference>
<dbReference type="InterPro" id="IPR051913">
    <property type="entry name" value="GH2_Domain-Containing"/>
</dbReference>
<reference evidence="7 8" key="1">
    <citation type="submission" date="2018-10" db="EMBL/GenBank/DDBJ databases">
        <title>Streptococcus hillyeri sp. nov., isolated from equine tracheal sample.</title>
        <authorList>
            <person name="Macfadyen A.C."/>
            <person name="Waller A."/>
            <person name="Paterson G.K."/>
        </authorList>
    </citation>
    <scope>NUCLEOTIDE SEQUENCE [LARGE SCALE GENOMIC DNA]</scope>
    <source>
        <strain evidence="7 8">28462</strain>
    </source>
</reference>
<feature type="domain" description="Glycosyl hydrolases family 2 sugar binding" evidence="6">
    <location>
        <begin position="20"/>
        <end position="154"/>
    </location>
</feature>
<evidence type="ECO:0000313" key="7">
    <source>
        <dbReference type="EMBL" id="RLY05147.1"/>
    </source>
</evidence>
<organism evidence="7 8">
    <name type="scientific">Streptococcus hillyeri</name>
    <dbReference type="NCBI Taxonomy" id="2282420"/>
    <lineage>
        <taxon>Bacteria</taxon>
        <taxon>Bacillati</taxon>
        <taxon>Bacillota</taxon>
        <taxon>Bacilli</taxon>
        <taxon>Lactobacillales</taxon>
        <taxon>Streptococcaceae</taxon>
        <taxon>Streptococcus</taxon>
    </lineage>
</organism>
<evidence type="ECO:0000313" key="8">
    <source>
        <dbReference type="Proteomes" id="UP000279194"/>
    </source>
</evidence>
<protein>
    <submittedName>
        <fullName evidence="7">Uncharacterized protein</fullName>
    </submittedName>
</protein>
<dbReference type="OrthoDB" id="9762066at2"/>
<evidence type="ECO:0000259" key="6">
    <source>
        <dbReference type="Pfam" id="PF02837"/>
    </source>
</evidence>
<dbReference type="SUPFAM" id="SSF49303">
    <property type="entry name" value="beta-Galactosidase/glucuronidase domain"/>
    <property type="match status" value="1"/>
</dbReference>
<feature type="domain" description="Glycoside hydrolase family 2 catalytic" evidence="5">
    <location>
        <begin position="274"/>
        <end position="561"/>
    </location>
</feature>
<dbReference type="InterPro" id="IPR013783">
    <property type="entry name" value="Ig-like_fold"/>
</dbReference>
<accession>A0A3L9DZ39</accession>
<sequence length="748" mass="85627">MNCRFLIRWDMRKITLLNDNWQFDRLSKKEYDNQSQPVTTQSVTIPHTWYEEGVGDNTGYGYYRTVLQKDDLASGYHFIRFQAVSLIATVLFNGQKIGYHEGGYSAFTVALPTDNLQEENVLEVFVSNIVSDEISPAAGDFTVFGGIHRRVEWLQFDTDDYFDVTYFGTDGVIVKTSLEDSLEQGHLVITPKVIKNAPEGSYFKAVLQDVDGNIVDSWVFNEELDVIINHPILWNGLENPYLYTVTVTYETPEAILDSVTKSVGFRQIQLSSSSGFYLNGQKVRLNGVARHNDSAVVYSAITDDEITRDFEMIKEIGANAIRLSHYQHPTEVYQKSDEEGYLVWAEIPLLKVHLTDVAKANAKQQMAELLLQNANHPSICFWGVQNEVAIYTEDDVATPFVEEVKAYAESLDQTRVFTVANLFSVKPESPLNQTTKMVGYNIYFGWYYGKMQDYGTFLDDCHEKLPAVALGVSEYGVDANKAFHSLDPKVRDYTEEFQALYHETVYPQIEARDYLWGSFIWNMFDFSSSHRDEGGIKYRNLKGLVTYDRQKKKDAFYYYKAKWAKQPFVHLAGKDFSKRTGDVLVLKAYSNQKQIIFEVMGQHYSVASKTGVFTIEVPFTEQELTVRVTAGTVSDWSVFTKVTELPEEYTYKDAHPGVNVQNWFETDEEKEKLFPEDVYSIMDSTAVLLSNAETLSVLEKLMPKHIASMIERGGNMPLHRVIFYMREAYSEEDVQKINEGLKKIKKIT</sequence>
<dbReference type="EMBL" id="RCVM01000001">
    <property type="protein sequence ID" value="RLY05147.1"/>
    <property type="molecule type" value="Genomic_DNA"/>
</dbReference>
<evidence type="ECO:0000259" key="5">
    <source>
        <dbReference type="Pfam" id="PF02836"/>
    </source>
</evidence>
<dbReference type="InterPro" id="IPR006104">
    <property type="entry name" value="Glyco_hydro_2_N"/>
</dbReference>
<dbReference type="Gene3D" id="3.20.20.80">
    <property type="entry name" value="Glycosidases"/>
    <property type="match status" value="1"/>
</dbReference>
<dbReference type="Pfam" id="PF00703">
    <property type="entry name" value="Glyco_hydro_2"/>
    <property type="match status" value="1"/>
</dbReference>
<dbReference type="InterPro" id="IPR006102">
    <property type="entry name" value="Ig-like_GH2"/>
</dbReference>
<dbReference type="Gene3D" id="2.60.120.260">
    <property type="entry name" value="Galactose-binding domain-like"/>
    <property type="match status" value="1"/>
</dbReference>
<dbReference type="SUPFAM" id="SSF49785">
    <property type="entry name" value="Galactose-binding domain-like"/>
    <property type="match status" value="1"/>
</dbReference>
<dbReference type="Pfam" id="PF02837">
    <property type="entry name" value="Glyco_hydro_2_N"/>
    <property type="match status" value="1"/>
</dbReference>
<keyword evidence="2" id="KW-0378">Hydrolase</keyword>